<feature type="chain" id="PRO_5047209983" description="Lipoprotein" evidence="1">
    <location>
        <begin position="22"/>
        <end position="170"/>
    </location>
</feature>
<dbReference type="PROSITE" id="PS51257">
    <property type="entry name" value="PROKAR_LIPOPROTEIN"/>
    <property type="match status" value="1"/>
</dbReference>
<protein>
    <recommendedName>
        <fullName evidence="4">Lipoprotein</fullName>
    </recommendedName>
</protein>
<sequence length="170" mass="19050">MPRNGLVLVLLLSVILAGCMATPEEQITQGIANAREAFQGEPEKANEKVGKMDLYLPKGYDIEEPSDDYNSMITKGNDSFILFINPNEKGASTFFYDLQKADPEQIWIADETFRQHGRFGFVTVKEIAEDQLELVVSSGGAKMTTMTGKDDVPQKMEWMMETVRSINTDE</sequence>
<comment type="caution">
    <text evidence="2">The sequence shown here is derived from an EMBL/GenBank/DDBJ whole genome shotgun (WGS) entry which is preliminary data.</text>
</comment>
<keyword evidence="3" id="KW-1185">Reference proteome</keyword>
<evidence type="ECO:0000313" key="2">
    <source>
        <dbReference type="EMBL" id="MBD8016517.1"/>
    </source>
</evidence>
<feature type="signal peptide" evidence="1">
    <location>
        <begin position="1"/>
        <end position="21"/>
    </location>
</feature>
<evidence type="ECO:0000256" key="1">
    <source>
        <dbReference type="SAM" id="SignalP"/>
    </source>
</evidence>
<gene>
    <name evidence="2" type="ORF">H9630_17080</name>
</gene>
<organism evidence="2 3">
    <name type="scientific">Planococcus wigleyi</name>
    <dbReference type="NCBI Taxonomy" id="2762216"/>
    <lineage>
        <taxon>Bacteria</taxon>
        <taxon>Bacillati</taxon>
        <taxon>Bacillota</taxon>
        <taxon>Bacilli</taxon>
        <taxon>Bacillales</taxon>
        <taxon>Caryophanaceae</taxon>
        <taxon>Planococcus</taxon>
    </lineage>
</organism>
<proteinExistence type="predicted"/>
<evidence type="ECO:0008006" key="4">
    <source>
        <dbReference type="Google" id="ProtNLM"/>
    </source>
</evidence>
<evidence type="ECO:0000313" key="3">
    <source>
        <dbReference type="Proteomes" id="UP000658980"/>
    </source>
</evidence>
<reference evidence="2 3" key="1">
    <citation type="submission" date="2020-08" db="EMBL/GenBank/DDBJ databases">
        <title>A Genomic Blueprint of the Chicken Gut Microbiome.</title>
        <authorList>
            <person name="Gilroy R."/>
            <person name="Ravi A."/>
            <person name="Getino M."/>
            <person name="Pursley I."/>
            <person name="Horton D.L."/>
            <person name="Alikhan N.-F."/>
            <person name="Baker D."/>
            <person name="Gharbi K."/>
            <person name="Hall N."/>
            <person name="Watson M."/>
            <person name="Adriaenssens E.M."/>
            <person name="Foster-Nyarko E."/>
            <person name="Jarju S."/>
            <person name="Secka A."/>
            <person name="Antonio M."/>
            <person name="Oren A."/>
            <person name="Chaudhuri R."/>
            <person name="La Ragione R.M."/>
            <person name="Hildebrand F."/>
            <person name="Pallen M.J."/>
        </authorList>
    </citation>
    <scope>NUCLEOTIDE SEQUENCE [LARGE SCALE GENOMIC DNA]</scope>
    <source>
        <strain evidence="2 3">Sa1BUA13</strain>
    </source>
</reference>
<accession>A0ABR8WHI1</accession>
<name>A0ABR8WHI1_9BACL</name>
<dbReference type="EMBL" id="JACSPU010000007">
    <property type="protein sequence ID" value="MBD8016517.1"/>
    <property type="molecule type" value="Genomic_DNA"/>
</dbReference>
<dbReference type="Proteomes" id="UP000658980">
    <property type="component" value="Unassembled WGS sequence"/>
</dbReference>
<keyword evidence="1" id="KW-0732">Signal</keyword>